<dbReference type="InterPro" id="IPR043519">
    <property type="entry name" value="NT_sf"/>
</dbReference>
<dbReference type="GO" id="GO:0000049">
    <property type="term" value="F:tRNA binding"/>
    <property type="evidence" value="ECO:0007669"/>
    <property type="project" value="TreeGrafter"/>
</dbReference>
<dbReference type="SUPFAM" id="SSF81891">
    <property type="entry name" value="Poly A polymerase C-terminal region-like"/>
    <property type="match status" value="1"/>
</dbReference>
<evidence type="ECO:0000256" key="7">
    <source>
        <dbReference type="ARBA" id="ARBA00022842"/>
    </source>
</evidence>
<keyword evidence="8" id="KW-0694">RNA-binding</keyword>
<evidence type="ECO:0000259" key="9">
    <source>
        <dbReference type="Pfam" id="PF01743"/>
    </source>
</evidence>
<organism evidence="11 12">
    <name type="scientific">Roseobacter ponti</name>
    <dbReference type="NCBI Taxonomy" id="1891787"/>
    <lineage>
        <taxon>Bacteria</taxon>
        <taxon>Pseudomonadati</taxon>
        <taxon>Pseudomonadota</taxon>
        <taxon>Alphaproteobacteria</taxon>
        <taxon>Rhodobacterales</taxon>
        <taxon>Roseobacteraceae</taxon>
        <taxon>Roseobacter</taxon>
    </lineage>
</organism>
<dbReference type="AlphaFoldDB" id="A0A858SMM3"/>
<gene>
    <name evidence="11" type="ORF">G3256_00500</name>
</gene>
<dbReference type="InterPro" id="IPR050264">
    <property type="entry name" value="Bact_CCA-adding_enz_type3_sf"/>
</dbReference>
<evidence type="ECO:0000256" key="8">
    <source>
        <dbReference type="RuleBase" id="RU003953"/>
    </source>
</evidence>
<keyword evidence="7" id="KW-0460">Magnesium</keyword>
<evidence type="ECO:0000313" key="11">
    <source>
        <dbReference type="EMBL" id="QJF49750.1"/>
    </source>
</evidence>
<dbReference type="EMBL" id="CP048788">
    <property type="protein sequence ID" value="QJF49750.1"/>
    <property type="molecule type" value="Genomic_DNA"/>
</dbReference>
<keyword evidence="6" id="KW-0547">Nucleotide-binding</keyword>
<evidence type="ECO:0000256" key="3">
    <source>
        <dbReference type="ARBA" id="ARBA00022694"/>
    </source>
</evidence>
<comment type="similarity">
    <text evidence="8">Belongs to the tRNA nucleotidyltransferase/poly(A) polymerase family.</text>
</comment>
<keyword evidence="3" id="KW-0819">tRNA processing</keyword>
<dbReference type="GO" id="GO:0000166">
    <property type="term" value="F:nucleotide binding"/>
    <property type="evidence" value="ECO:0007669"/>
    <property type="project" value="UniProtKB-KW"/>
</dbReference>
<dbReference type="SUPFAM" id="SSF81301">
    <property type="entry name" value="Nucleotidyltransferase"/>
    <property type="match status" value="1"/>
</dbReference>
<dbReference type="PANTHER" id="PTHR46173">
    <property type="entry name" value="CCA TRNA NUCLEOTIDYLTRANSFERASE 1, MITOCHONDRIAL"/>
    <property type="match status" value="1"/>
</dbReference>
<dbReference type="KEGG" id="rpon:G3256_00500"/>
<evidence type="ECO:0000256" key="2">
    <source>
        <dbReference type="ARBA" id="ARBA00022679"/>
    </source>
</evidence>
<proteinExistence type="inferred from homology"/>
<accession>A0A858SMM3</accession>
<name>A0A858SMM3_9RHOB</name>
<evidence type="ECO:0000256" key="4">
    <source>
        <dbReference type="ARBA" id="ARBA00022695"/>
    </source>
</evidence>
<dbReference type="GO" id="GO:0008033">
    <property type="term" value="P:tRNA processing"/>
    <property type="evidence" value="ECO:0007669"/>
    <property type="project" value="UniProtKB-KW"/>
</dbReference>
<dbReference type="CDD" id="cd05398">
    <property type="entry name" value="NT_ClassII-CCAase"/>
    <property type="match status" value="1"/>
</dbReference>
<evidence type="ECO:0000256" key="6">
    <source>
        <dbReference type="ARBA" id="ARBA00022741"/>
    </source>
</evidence>
<evidence type="ECO:0000259" key="10">
    <source>
        <dbReference type="Pfam" id="PF12627"/>
    </source>
</evidence>
<evidence type="ECO:0000313" key="12">
    <source>
        <dbReference type="Proteomes" id="UP000503308"/>
    </source>
</evidence>
<dbReference type="PANTHER" id="PTHR46173:SF1">
    <property type="entry name" value="CCA TRNA NUCLEOTIDYLTRANSFERASE 1, MITOCHONDRIAL"/>
    <property type="match status" value="1"/>
</dbReference>
<protein>
    <submittedName>
        <fullName evidence="11">CCA tRNA nucleotidyltransferase</fullName>
    </submittedName>
</protein>
<keyword evidence="4" id="KW-0548">Nucleotidyltransferase</keyword>
<evidence type="ECO:0000256" key="5">
    <source>
        <dbReference type="ARBA" id="ARBA00022723"/>
    </source>
</evidence>
<keyword evidence="12" id="KW-1185">Reference proteome</keyword>
<dbReference type="Gene3D" id="1.10.3090.10">
    <property type="entry name" value="cca-adding enzyme, domain 2"/>
    <property type="match status" value="1"/>
</dbReference>
<dbReference type="Pfam" id="PF12627">
    <property type="entry name" value="PolyA_pol_RNAbd"/>
    <property type="match status" value="1"/>
</dbReference>
<evidence type="ECO:0000256" key="1">
    <source>
        <dbReference type="ARBA" id="ARBA00001946"/>
    </source>
</evidence>
<dbReference type="GO" id="GO:0046872">
    <property type="term" value="F:metal ion binding"/>
    <property type="evidence" value="ECO:0007669"/>
    <property type="project" value="UniProtKB-KW"/>
</dbReference>
<dbReference type="RefSeq" id="WP_169638974.1">
    <property type="nucleotide sequence ID" value="NZ_CP048788.1"/>
</dbReference>
<dbReference type="Pfam" id="PF01743">
    <property type="entry name" value="PolyA_pol"/>
    <property type="match status" value="1"/>
</dbReference>
<reference evidence="11 12" key="1">
    <citation type="submission" date="2020-02" db="EMBL/GenBank/DDBJ databases">
        <title>Genome sequence of Roseobacter ponti.</title>
        <authorList>
            <person name="Hollensteiner J."/>
            <person name="Schneider D."/>
            <person name="Poehlein A."/>
            <person name="Daniel R."/>
        </authorList>
    </citation>
    <scope>NUCLEOTIDE SEQUENCE [LARGE SCALE GENOMIC DNA]</scope>
    <source>
        <strain evidence="11 12">DSM 106830</strain>
    </source>
</reference>
<dbReference type="Proteomes" id="UP000503308">
    <property type="component" value="Chromosome"/>
</dbReference>
<keyword evidence="5" id="KW-0479">Metal-binding</keyword>
<feature type="domain" description="tRNA nucleotidyltransferase/poly(A) polymerase RNA and SrmB- binding" evidence="10">
    <location>
        <begin position="191"/>
        <end position="248"/>
    </location>
</feature>
<dbReference type="InterPro" id="IPR002646">
    <property type="entry name" value="PolA_pol_head_dom"/>
</dbReference>
<sequence>MDRADETLIPPGTAWLHDPATRAVCDAITAEGASIYFVGGAVRDALLGVPGADVDLSTDVLPEETERLAKAAGLRTVPTGIEHGTVTVISQGRGFEVTTFRRDVQTDGRRAVVSFSRDIQDDARRRDFTLNALYATPDGGLVDPLGGLEDCLARRIRFIEDADKRIREDFLRILRYFRFHAWYANPAEGFDTDAMDAIARNTAGLETLSAERTGAEMRRLLAAPDPAPAIAAMRQTGALLQVLPEADDRFLAPLVHLETLTGQAPDAIRRLAVLGGENPADRLRLSRKDARELAQINRALAEGTPLTELAWRENVALAVSVMLLLHAMSGTPPDPGILPTLERAAEAVFPVTAADLMPACKGAALGARLKALEARWIASGFSLSREDLMTGE</sequence>
<dbReference type="InterPro" id="IPR032828">
    <property type="entry name" value="PolyA_RNA-bd"/>
</dbReference>
<feature type="domain" description="Poly A polymerase head" evidence="9">
    <location>
        <begin position="35"/>
        <end position="157"/>
    </location>
</feature>
<dbReference type="Gene3D" id="3.30.460.10">
    <property type="entry name" value="Beta Polymerase, domain 2"/>
    <property type="match status" value="1"/>
</dbReference>
<dbReference type="GO" id="GO:0016779">
    <property type="term" value="F:nucleotidyltransferase activity"/>
    <property type="evidence" value="ECO:0007669"/>
    <property type="project" value="UniProtKB-KW"/>
</dbReference>
<keyword evidence="2 8" id="KW-0808">Transferase</keyword>
<comment type="cofactor">
    <cofactor evidence="1">
        <name>Mg(2+)</name>
        <dbReference type="ChEBI" id="CHEBI:18420"/>
    </cofactor>
</comment>